<keyword evidence="2" id="KW-1185">Reference proteome</keyword>
<name>V5C371_9GAMM</name>
<dbReference type="eggNOG" id="ENOG5033CZY">
    <property type="taxonomic scope" value="Bacteria"/>
</dbReference>
<evidence type="ECO:0000313" key="1">
    <source>
        <dbReference type="EMBL" id="ESS72917.1"/>
    </source>
</evidence>
<gene>
    <name evidence="1" type="ORF">MGMO_43c00260</name>
</gene>
<dbReference type="AlphaFoldDB" id="V5C371"/>
<protein>
    <submittedName>
        <fullName evidence="1">Uncharacterized protein</fullName>
    </submittedName>
</protein>
<reference evidence="1 2" key="1">
    <citation type="journal article" date="2013" name="Genome Announc.">
        <title>Draft Genome Sequence of the Methanotrophic Gammaproteobacterium Methyloglobulus morosus DSM 22980 Strain KoM1.</title>
        <authorList>
            <person name="Poehlein A."/>
            <person name="Deutzmann J.S."/>
            <person name="Daniel R."/>
            <person name="Simeonova D.D."/>
        </authorList>
    </citation>
    <scope>NUCLEOTIDE SEQUENCE [LARGE SCALE GENOMIC DNA]</scope>
    <source>
        <strain evidence="1 2">KoM1</strain>
    </source>
</reference>
<accession>V5C371</accession>
<evidence type="ECO:0000313" key="2">
    <source>
        <dbReference type="Proteomes" id="UP000017842"/>
    </source>
</evidence>
<dbReference type="STRING" id="1116472.MGMO_43c00260"/>
<dbReference type="EMBL" id="AYLO01000042">
    <property type="protein sequence ID" value="ESS72917.1"/>
    <property type="molecule type" value="Genomic_DNA"/>
</dbReference>
<dbReference type="Proteomes" id="UP000017842">
    <property type="component" value="Unassembled WGS sequence"/>
</dbReference>
<comment type="caution">
    <text evidence="1">The sequence shown here is derived from an EMBL/GenBank/DDBJ whole genome shotgun (WGS) entry which is preliminary data.</text>
</comment>
<dbReference type="Pfam" id="PF18928">
    <property type="entry name" value="DUF5677"/>
    <property type="match status" value="1"/>
</dbReference>
<organism evidence="1 2">
    <name type="scientific">Methyloglobulus morosus KoM1</name>
    <dbReference type="NCBI Taxonomy" id="1116472"/>
    <lineage>
        <taxon>Bacteria</taxon>
        <taxon>Pseudomonadati</taxon>
        <taxon>Pseudomonadota</taxon>
        <taxon>Gammaproteobacteria</taxon>
        <taxon>Methylococcales</taxon>
        <taxon>Methylococcaceae</taxon>
        <taxon>Methyloglobulus</taxon>
    </lineage>
</organism>
<sequence length="251" mass="27887">MSEQFDEVRDTVRNQYLNWRELLLQLNEQCVVTQHKLSINVNEPRELLGGALFARTLASSQAAILLLEYGLLAQAKTVLRSALESLFALAAIEAKPALALKLAQSHEANKASLADKIIQWENPDLKASISALIAEAELDKIKSNQSEKFNTYQLADHAGMKDYYLSTYVLLSFPAHASVVDLIYHLITDDYGNVIGLKNEPLLDKQEFTWAIAIEIQLLAAKAVKGIFGINCVDIQAHENALRTLIAQLDN</sequence>
<dbReference type="InterPro" id="IPR043733">
    <property type="entry name" value="DUF5677"/>
</dbReference>
<proteinExistence type="predicted"/>